<dbReference type="EMBL" id="LR796443">
    <property type="protein sequence ID" value="CAB4145168.1"/>
    <property type="molecule type" value="Genomic_DNA"/>
</dbReference>
<dbReference type="EMBL" id="LR796961">
    <property type="protein sequence ID" value="CAB4178434.1"/>
    <property type="molecule type" value="Genomic_DNA"/>
</dbReference>
<evidence type="ECO:0000313" key="9">
    <source>
        <dbReference type="EMBL" id="CAB4212903.1"/>
    </source>
</evidence>
<name>A0A6J5P624_9CAUD</name>
<evidence type="ECO:0000313" key="7">
    <source>
        <dbReference type="EMBL" id="CAB4191130.1"/>
    </source>
</evidence>
<dbReference type="EMBL" id="LR797305">
    <property type="protein sequence ID" value="CAB4200834.1"/>
    <property type="molecule type" value="Genomic_DNA"/>
</dbReference>
<evidence type="ECO:0000313" key="6">
    <source>
        <dbReference type="EMBL" id="CAB4178434.1"/>
    </source>
</evidence>
<evidence type="ECO:0000313" key="10">
    <source>
        <dbReference type="EMBL" id="CAB4217524.1"/>
    </source>
</evidence>
<dbReference type="EMBL" id="LR797177">
    <property type="protein sequence ID" value="CAB4191130.1"/>
    <property type="molecule type" value="Genomic_DNA"/>
</dbReference>
<dbReference type="EMBL" id="LR798395">
    <property type="protein sequence ID" value="CAB5229024.1"/>
    <property type="molecule type" value="Genomic_DNA"/>
</dbReference>
<dbReference type="EMBL" id="LR796644">
    <property type="protein sequence ID" value="CAB4156736.1"/>
    <property type="molecule type" value="Genomic_DNA"/>
</dbReference>
<dbReference type="EMBL" id="LR798341">
    <property type="protein sequence ID" value="CAB5225078.1"/>
    <property type="molecule type" value="Genomic_DNA"/>
</dbReference>
<evidence type="ECO:0000313" key="8">
    <source>
        <dbReference type="EMBL" id="CAB4200834.1"/>
    </source>
</evidence>
<reference evidence="4" key="1">
    <citation type="submission" date="2020-04" db="EMBL/GenBank/DDBJ databases">
        <authorList>
            <person name="Chiriac C."/>
            <person name="Salcher M."/>
            <person name="Ghai R."/>
            <person name="Kavagutti S V."/>
        </authorList>
    </citation>
    <scope>NUCLEOTIDE SEQUENCE</scope>
</reference>
<evidence type="ECO:0000313" key="5">
    <source>
        <dbReference type="EMBL" id="CAB4172270.1"/>
    </source>
</evidence>
<dbReference type="EMBL" id="LR796698">
    <property type="protein sequence ID" value="CAB4159993.1"/>
    <property type="molecule type" value="Genomic_DNA"/>
</dbReference>
<evidence type="ECO:0000313" key="11">
    <source>
        <dbReference type="EMBL" id="CAB5225078.1"/>
    </source>
</evidence>
<sequence length="144" mass="16004">MGKFLINTMDGTVCDLAGTVIVDTETLDEAGKALLHEWNEGGNDGTACEIGEKYGVALDRYTDNDLTYANSIAFSVKALREEITDRLDSGYASDEYKFAKELTDDQLNELGQYILSSDYLWNVYSEELVSGIRNYASDIMGRNI</sequence>
<evidence type="ECO:0000313" key="4">
    <source>
        <dbReference type="EMBL" id="CAB4164891.1"/>
    </source>
</evidence>
<accession>A0A6J5P624</accession>
<proteinExistence type="predicted"/>
<dbReference type="EMBL" id="LR797395">
    <property type="protein sequence ID" value="CAB4212903.1"/>
    <property type="molecule type" value="Genomic_DNA"/>
</dbReference>
<evidence type="ECO:0000313" key="2">
    <source>
        <dbReference type="EMBL" id="CAB4156736.1"/>
    </source>
</evidence>
<dbReference type="EMBL" id="LR796762">
    <property type="protein sequence ID" value="CAB4164891.1"/>
    <property type="molecule type" value="Genomic_DNA"/>
</dbReference>
<dbReference type="EMBL" id="LR797452">
    <property type="protein sequence ID" value="CAB4217524.1"/>
    <property type="molecule type" value="Genomic_DNA"/>
</dbReference>
<organism evidence="4">
    <name type="scientific">uncultured Caudovirales phage</name>
    <dbReference type="NCBI Taxonomy" id="2100421"/>
    <lineage>
        <taxon>Viruses</taxon>
        <taxon>Duplodnaviria</taxon>
        <taxon>Heunggongvirae</taxon>
        <taxon>Uroviricota</taxon>
        <taxon>Caudoviricetes</taxon>
        <taxon>Peduoviridae</taxon>
        <taxon>Maltschvirus</taxon>
        <taxon>Maltschvirus maltsch</taxon>
    </lineage>
</organism>
<dbReference type="EMBL" id="LR796878">
    <property type="protein sequence ID" value="CAB4172270.1"/>
    <property type="molecule type" value="Genomic_DNA"/>
</dbReference>
<gene>
    <name evidence="6" type="ORF">UFOVP1002_185</name>
    <name evidence="7" type="ORF">UFOVP1217_9</name>
    <name evidence="8" type="ORF">UFOVP1343_181</name>
    <name evidence="9" type="ORF">UFOVP1438_42</name>
    <name evidence="12" type="ORF">UFOVP1541_142</name>
    <name evidence="10" type="ORF">UFOVP1592_38</name>
    <name evidence="1" type="ORF">UFOVP465_87</name>
    <name evidence="2" type="ORF">UFOVP666_133</name>
    <name evidence="3" type="ORF">UFOVP727_22</name>
    <name evidence="11" type="ORF">UFOVP741_25</name>
    <name evidence="4" type="ORF">UFOVP819_161</name>
    <name evidence="5" type="ORF">UFOVP926_113</name>
</gene>
<protein>
    <submittedName>
        <fullName evidence="4">Uncharacterized protein</fullName>
    </submittedName>
</protein>
<evidence type="ECO:0000313" key="1">
    <source>
        <dbReference type="EMBL" id="CAB4145168.1"/>
    </source>
</evidence>
<evidence type="ECO:0000313" key="12">
    <source>
        <dbReference type="EMBL" id="CAB5229024.1"/>
    </source>
</evidence>
<evidence type="ECO:0000313" key="3">
    <source>
        <dbReference type="EMBL" id="CAB4159993.1"/>
    </source>
</evidence>